<proteinExistence type="predicted"/>
<protein>
    <recommendedName>
        <fullName evidence="5">Lipoprotein</fullName>
    </recommendedName>
</protein>
<feature type="region of interest" description="Disordered" evidence="1">
    <location>
        <begin position="47"/>
        <end position="74"/>
    </location>
</feature>
<dbReference type="PROSITE" id="PS51257">
    <property type="entry name" value="PROKAR_LIPOPROTEIN"/>
    <property type="match status" value="1"/>
</dbReference>
<evidence type="ECO:0000256" key="1">
    <source>
        <dbReference type="SAM" id="MobiDB-lite"/>
    </source>
</evidence>
<comment type="caution">
    <text evidence="3">The sequence shown here is derived from an EMBL/GenBank/DDBJ whole genome shotgun (WGS) entry which is preliminary data.</text>
</comment>
<feature type="signal peptide" evidence="2">
    <location>
        <begin position="1"/>
        <end position="19"/>
    </location>
</feature>
<gene>
    <name evidence="3" type="ORF">DM877_14120</name>
</gene>
<reference evidence="3 4" key="1">
    <citation type="submission" date="2018-06" db="EMBL/GenBank/DDBJ databases">
        <title>Carbapenemase-producing Enterobacteriaceae present in wastewater treatment plant effluent and nearby surface waters in the US.</title>
        <authorList>
            <person name="Mathys D.A."/>
            <person name="Mollenkopf D.F."/>
            <person name="Feicht S.M."/>
            <person name="Adams R.J."/>
            <person name="Albers A.L."/>
            <person name="Grooters S.V."/>
            <person name="Stuever D.M."/>
            <person name="Daniels J.B."/>
            <person name="Wittum T.E."/>
        </authorList>
    </citation>
    <scope>NUCLEOTIDE SEQUENCE [LARGE SCALE GENOMIC DNA]</scope>
    <source>
        <strain evidence="3 4">GEO_4_Eff_A</strain>
    </source>
</reference>
<organism evidence="3 4">
    <name type="scientific">Enterobacter cloacae</name>
    <dbReference type="NCBI Taxonomy" id="550"/>
    <lineage>
        <taxon>Bacteria</taxon>
        <taxon>Pseudomonadati</taxon>
        <taxon>Pseudomonadota</taxon>
        <taxon>Gammaproteobacteria</taxon>
        <taxon>Enterobacterales</taxon>
        <taxon>Enterobacteriaceae</taxon>
        <taxon>Enterobacter</taxon>
        <taxon>Enterobacter cloacae complex</taxon>
    </lineage>
</organism>
<dbReference type="AlphaFoldDB" id="A0A4Q2E5V0"/>
<keyword evidence="2" id="KW-0732">Signal</keyword>
<sequence>MKKLIIAVSLVSASFSVLACDYEYTDSNGSDICATAGEQEVTITVESGDEHQGEWVGNGEVQDNETGEVTEVVQ</sequence>
<dbReference type="Proteomes" id="UP000290875">
    <property type="component" value="Unassembled WGS sequence"/>
</dbReference>
<name>A0A4Q2E5V0_ENTCL</name>
<evidence type="ECO:0008006" key="5">
    <source>
        <dbReference type="Google" id="ProtNLM"/>
    </source>
</evidence>
<dbReference type="EMBL" id="QJSL01000012">
    <property type="protein sequence ID" value="RXW28457.1"/>
    <property type="molecule type" value="Genomic_DNA"/>
</dbReference>
<accession>A0A4Q2E5V0</accession>
<evidence type="ECO:0000256" key="2">
    <source>
        <dbReference type="SAM" id="SignalP"/>
    </source>
</evidence>
<evidence type="ECO:0000313" key="4">
    <source>
        <dbReference type="Proteomes" id="UP000290875"/>
    </source>
</evidence>
<dbReference type="RefSeq" id="WP_129324532.1">
    <property type="nucleotide sequence ID" value="NZ_QJSL01000012.1"/>
</dbReference>
<feature type="chain" id="PRO_5021022784" description="Lipoprotein" evidence="2">
    <location>
        <begin position="20"/>
        <end position="74"/>
    </location>
</feature>
<evidence type="ECO:0000313" key="3">
    <source>
        <dbReference type="EMBL" id="RXW28457.1"/>
    </source>
</evidence>